<dbReference type="Gene3D" id="3.40.50.720">
    <property type="entry name" value="NAD(P)-binding Rossmann-like Domain"/>
    <property type="match status" value="1"/>
</dbReference>
<dbReference type="InterPro" id="IPR000683">
    <property type="entry name" value="Gfo/Idh/MocA-like_OxRdtase_N"/>
</dbReference>
<evidence type="ECO:0000313" key="4">
    <source>
        <dbReference type="Proteomes" id="UP000028545"/>
    </source>
</evidence>
<dbReference type="Gene3D" id="3.30.360.10">
    <property type="entry name" value="Dihydrodipicolinate Reductase, domain 2"/>
    <property type="match status" value="1"/>
</dbReference>
<dbReference type="InterPro" id="IPR004104">
    <property type="entry name" value="Gfo/Idh/MocA-like_OxRdtase_C"/>
</dbReference>
<dbReference type="PANTHER" id="PTHR42840:SF5">
    <property type="entry name" value="NAD(P)-BINDING ROSSMANN-FOLD SUPERFAMILY PROTEIN"/>
    <property type="match status" value="1"/>
</dbReference>
<sequence length="355" mass="38020">MAPVGVAIIGSGIWVKKHHLPAVLRCRDLSLKAIYSRTRASAEQAVEAIPNEAGPDPAIYAADAGSGKSYADLLARSDIQAVIVCINISDGPAYATQALRAGKHVLAEKPIAANIEAAKKLIADWKDVIAGGKKVTLGIAENFRFFESVNFAAEESKKLGKLNGFQGRMFFPTPPDSSWMTDWRKKPVHQGGFVLDAGIHFIAYLRAVLGRENALESVSALTAQVQPHLPPIDTIHAILRTKSGVVGSLCITAGTLYLDGAETSFSFENGAIIAEAGKVIVKALDEDEVETEEEQFDLSTYGVSEEVNAWAAGLVAGKPNPAQSVEEALADLEVMEMMFESGKENGAVKKLKYQL</sequence>
<dbReference type="OMA" id="IWVGMDE"/>
<dbReference type="Pfam" id="PF02894">
    <property type="entry name" value="GFO_IDH_MocA_C"/>
    <property type="match status" value="1"/>
</dbReference>
<feature type="domain" description="Gfo/Idh/MocA-like oxidoreductase N-terminal" evidence="1">
    <location>
        <begin position="5"/>
        <end position="123"/>
    </location>
</feature>
<dbReference type="VEuPathDB" id="FungiDB:SAPIO_CDS10739"/>
<keyword evidence="4" id="KW-1185">Reference proteome</keyword>
<proteinExistence type="predicted"/>
<dbReference type="GO" id="GO:0005737">
    <property type="term" value="C:cytoplasm"/>
    <property type="evidence" value="ECO:0007669"/>
    <property type="project" value="TreeGrafter"/>
</dbReference>
<evidence type="ECO:0000259" key="1">
    <source>
        <dbReference type="Pfam" id="PF01408"/>
    </source>
</evidence>
<comment type="caution">
    <text evidence="3">The sequence shown here is derived from an EMBL/GenBank/DDBJ whole genome shotgun (WGS) entry which is preliminary data.</text>
</comment>
<feature type="domain" description="Gfo/Idh/MocA-like oxidoreductase C-terminal" evidence="2">
    <location>
        <begin position="156"/>
        <end position="348"/>
    </location>
</feature>
<gene>
    <name evidence="3" type="ORF">SAPIO_CDS10739</name>
</gene>
<dbReference type="Pfam" id="PF01408">
    <property type="entry name" value="GFO_IDH_MocA"/>
    <property type="match status" value="1"/>
</dbReference>
<reference evidence="3 4" key="1">
    <citation type="journal article" date="2014" name="Genome Announc.">
        <title>Draft genome sequence of the pathogenic fungus Scedosporium apiospermum.</title>
        <authorList>
            <person name="Vandeputte P."/>
            <person name="Ghamrawi S."/>
            <person name="Rechenmann M."/>
            <person name="Iltis A."/>
            <person name="Giraud S."/>
            <person name="Fleury M."/>
            <person name="Thornton C."/>
            <person name="Delhaes L."/>
            <person name="Meyer W."/>
            <person name="Papon N."/>
            <person name="Bouchara J.P."/>
        </authorList>
    </citation>
    <scope>NUCLEOTIDE SEQUENCE [LARGE SCALE GENOMIC DNA]</scope>
    <source>
        <strain evidence="3 4">IHEM 14462</strain>
    </source>
</reference>
<dbReference type="InterPro" id="IPR036291">
    <property type="entry name" value="NAD(P)-bd_dom_sf"/>
</dbReference>
<dbReference type="GO" id="GO:0000166">
    <property type="term" value="F:nucleotide binding"/>
    <property type="evidence" value="ECO:0007669"/>
    <property type="project" value="InterPro"/>
</dbReference>
<dbReference type="AlphaFoldDB" id="A0A084FUF1"/>
<dbReference type="GO" id="GO:0016491">
    <property type="term" value="F:oxidoreductase activity"/>
    <property type="evidence" value="ECO:0007669"/>
    <property type="project" value="TreeGrafter"/>
</dbReference>
<dbReference type="GO" id="GO:0006740">
    <property type="term" value="P:NADPH regeneration"/>
    <property type="evidence" value="ECO:0007669"/>
    <property type="project" value="TreeGrafter"/>
</dbReference>
<organism evidence="3 4">
    <name type="scientific">Pseudallescheria apiosperma</name>
    <name type="common">Scedosporium apiospermum</name>
    <dbReference type="NCBI Taxonomy" id="563466"/>
    <lineage>
        <taxon>Eukaryota</taxon>
        <taxon>Fungi</taxon>
        <taxon>Dikarya</taxon>
        <taxon>Ascomycota</taxon>
        <taxon>Pezizomycotina</taxon>
        <taxon>Sordariomycetes</taxon>
        <taxon>Hypocreomycetidae</taxon>
        <taxon>Microascales</taxon>
        <taxon>Microascaceae</taxon>
        <taxon>Scedosporium</taxon>
    </lineage>
</organism>
<evidence type="ECO:0000259" key="2">
    <source>
        <dbReference type="Pfam" id="PF02894"/>
    </source>
</evidence>
<dbReference type="GeneID" id="27719965"/>
<dbReference type="SUPFAM" id="SSF55347">
    <property type="entry name" value="Glyceraldehyde-3-phosphate dehydrogenase-like, C-terminal domain"/>
    <property type="match status" value="1"/>
</dbReference>
<dbReference type="Proteomes" id="UP000028545">
    <property type="component" value="Unassembled WGS sequence"/>
</dbReference>
<accession>A0A084FUF1</accession>
<name>A0A084FUF1_PSEDA</name>
<dbReference type="PANTHER" id="PTHR42840">
    <property type="entry name" value="NAD(P)-BINDING ROSSMANN-FOLD SUPERFAMILY PROTEIN-RELATED"/>
    <property type="match status" value="1"/>
</dbReference>
<protein>
    <submittedName>
        <fullName evidence="3">Oxidoreductase</fullName>
    </submittedName>
</protein>
<dbReference type="EMBL" id="JOWA01000176">
    <property type="protein sequence ID" value="KEZ38713.1"/>
    <property type="molecule type" value="Genomic_DNA"/>
</dbReference>
<evidence type="ECO:0000313" key="3">
    <source>
        <dbReference type="EMBL" id="KEZ38713.1"/>
    </source>
</evidence>
<dbReference type="HOGENOM" id="CLU_023194_3_1_1"/>
<dbReference type="RefSeq" id="XP_016638512.1">
    <property type="nucleotide sequence ID" value="XM_016784282.1"/>
</dbReference>
<dbReference type="KEGG" id="sapo:SAPIO_CDS10739"/>
<dbReference type="OrthoDB" id="64915at2759"/>
<dbReference type="SUPFAM" id="SSF51735">
    <property type="entry name" value="NAD(P)-binding Rossmann-fold domains"/>
    <property type="match status" value="1"/>
</dbReference>